<keyword evidence="5" id="KW-0469">Meiosis</keyword>
<dbReference type="GO" id="GO:0005694">
    <property type="term" value="C:chromosome"/>
    <property type="evidence" value="ECO:0007669"/>
    <property type="project" value="UniProtKB-SubCell"/>
</dbReference>
<evidence type="ECO:0000256" key="2">
    <source>
        <dbReference type="ARBA" id="ARBA00004286"/>
    </source>
</evidence>
<evidence type="ECO:0000256" key="3">
    <source>
        <dbReference type="ARBA" id="ARBA00022454"/>
    </source>
</evidence>
<dbReference type="PANTHER" id="PTHR48225:SF7">
    <property type="entry name" value="MEIOSIS-SPECIFIC PROTEIN HOP1"/>
    <property type="match status" value="1"/>
</dbReference>
<feature type="region of interest" description="Disordered" evidence="6">
    <location>
        <begin position="273"/>
        <end position="374"/>
    </location>
</feature>
<dbReference type="PROSITE" id="PS50815">
    <property type="entry name" value="HORMA"/>
    <property type="match status" value="1"/>
</dbReference>
<dbReference type="Gene3D" id="3.30.900.10">
    <property type="entry name" value="HORMA domain"/>
    <property type="match status" value="1"/>
</dbReference>
<comment type="subcellular location">
    <subcellularLocation>
        <location evidence="2">Chromosome</location>
    </subcellularLocation>
    <subcellularLocation>
        <location evidence="1">Nucleus</location>
    </subcellularLocation>
</comment>
<dbReference type="AlphaFoldDB" id="A0AAN8EPM7"/>
<evidence type="ECO:0000313" key="9">
    <source>
        <dbReference type="Proteomes" id="UP001316803"/>
    </source>
</evidence>
<reference evidence="8 9" key="1">
    <citation type="submission" date="2022-12" db="EMBL/GenBank/DDBJ databases">
        <title>Genomic features and morphological characterization of a novel Knufia sp. strain isolated from spacecraft assembly facility.</title>
        <authorList>
            <person name="Teixeira M."/>
            <person name="Chander A.M."/>
            <person name="Stajich J.E."/>
            <person name="Venkateswaran K."/>
        </authorList>
    </citation>
    <scope>NUCLEOTIDE SEQUENCE [LARGE SCALE GENOMIC DNA]</scope>
    <source>
        <strain evidence="8 9">FJI-L2-BK-P2</strain>
    </source>
</reference>
<dbReference type="GO" id="GO:0051598">
    <property type="term" value="P:meiotic recombination checkpoint signaling"/>
    <property type="evidence" value="ECO:0007669"/>
    <property type="project" value="TreeGrafter"/>
</dbReference>
<dbReference type="InterPro" id="IPR003511">
    <property type="entry name" value="HORMA_dom"/>
</dbReference>
<name>A0AAN8EPM7_9EURO</name>
<dbReference type="GO" id="GO:0007130">
    <property type="term" value="P:synaptonemal complex assembly"/>
    <property type="evidence" value="ECO:0007669"/>
    <property type="project" value="TreeGrafter"/>
</dbReference>
<feature type="domain" description="HORMA" evidence="7">
    <location>
        <begin position="16"/>
        <end position="252"/>
    </location>
</feature>
<dbReference type="InterPro" id="IPR051294">
    <property type="entry name" value="HORMA_MeioticProgression"/>
</dbReference>
<accession>A0AAN8EPM7</accession>
<dbReference type="GO" id="GO:0005634">
    <property type="term" value="C:nucleus"/>
    <property type="evidence" value="ECO:0007669"/>
    <property type="project" value="UniProtKB-SubCell"/>
</dbReference>
<evidence type="ECO:0000259" key="7">
    <source>
        <dbReference type="PROSITE" id="PS50815"/>
    </source>
</evidence>
<evidence type="ECO:0000256" key="1">
    <source>
        <dbReference type="ARBA" id="ARBA00004123"/>
    </source>
</evidence>
<evidence type="ECO:0000313" key="8">
    <source>
        <dbReference type="EMBL" id="KAK5958240.1"/>
    </source>
</evidence>
<dbReference type="SUPFAM" id="SSF56019">
    <property type="entry name" value="The spindle assembly checkpoint protein mad2"/>
    <property type="match status" value="1"/>
</dbReference>
<protein>
    <recommendedName>
        <fullName evidence="7">HORMA domain-containing protein</fullName>
    </recommendedName>
</protein>
<organism evidence="8 9">
    <name type="scientific">Knufia fluminis</name>
    <dbReference type="NCBI Taxonomy" id="191047"/>
    <lineage>
        <taxon>Eukaryota</taxon>
        <taxon>Fungi</taxon>
        <taxon>Dikarya</taxon>
        <taxon>Ascomycota</taxon>
        <taxon>Pezizomycotina</taxon>
        <taxon>Eurotiomycetes</taxon>
        <taxon>Chaetothyriomycetidae</taxon>
        <taxon>Chaetothyriales</taxon>
        <taxon>Trichomeriaceae</taxon>
        <taxon>Knufia</taxon>
    </lineage>
</organism>
<sequence length="374" mass="41908">MEQVQLRLPPADVLKQLNLGFVQIFLNASIACILYTRRLINWQSSCFLARNVSQLILPESLPYLEDANKVHDRFCSAEYDLGPDHGESQEFKVMQRESHRCADQVLDMLSSGIMDSLQQDHLSIMKLFILGKRRQVDSIVETYTFVFQASGRAAPSVKLAETNEVFNVDNLQKSFKRGINSLLRSIRDLPQLPRHGRRLGVSLLYRQSCPSPYQPVGFIASTHDHTALWDNDHDTLQATMFDTGAITISISVQRSEGESDADRRLGTYLNTLQHTSSRDSNLPPTRKQIIPSSKRKRSNTDMAGPNNRSRTQFSAAHVASVPAPTSAQEEAPASIEDALTEKQRKISDSKALVHFSSQSTHHTVPSDSEAEAFM</sequence>
<comment type="caution">
    <text evidence="8">The sequence shown here is derived from an EMBL/GenBank/DDBJ whole genome shotgun (WGS) entry which is preliminary data.</text>
</comment>
<feature type="compositionally biased region" description="Polar residues" evidence="6">
    <location>
        <begin position="355"/>
        <end position="366"/>
    </location>
</feature>
<feature type="compositionally biased region" description="Basic and acidic residues" evidence="6">
    <location>
        <begin position="339"/>
        <end position="348"/>
    </location>
</feature>
<evidence type="ECO:0000256" key="4">
    <source>
        <dbReference type="ARBA" id="ARBA00023242"/>
    </source>
</evidence>
<dbReference type="EMBL" id="JAKLMC020000001">
    <property type="protein sequence ID" value="KAK5958240.1"/>
    <property type="molecule type" value="Genomic_DNA"/>
</dbReference>
<keyword evidence="3" id="KW-0158">Chromosome</keyword>
<dbReference type="Pfam" id="PF02301">
    <property type="entry name" value="HORMA"/>
    <property type="match status" value="1"/>
</dbReference>
<gene>
    <name evidence="8" type="ORF">OHC33_000082</name>
</gene>
<feature type="compositionally biased region" description="Polar residues" evidence="6">
    <location>
        <begin position="273"/>
        <end position="283"/>
    </location>
</feature>
<dbReference type="InterPro" id="IPR036570">
    <property type="entry name" value="HORMA_dom_sf"/>
</dbReference>
<keyword evidence="4" id="KW-0539">Nucleus</keyword>
<evidence type="ECO:0000256" key="5">
    <source>
        <dbReference type="ARBA" id="ARBA00023254"/>
    </source>
</evidence>
<dbReference type="Proteomes" id="UP001316803">
    <property type="component" value="Unassembled WGS sequence"/>
</dbReference>
<dbReference type="PANTHER" id="PTHR48225">
    <property type="entry name" value="HORMA DOMAIN-CONTAINING PROTEIN 1"/>
    <property type="match status" value="1"/>
</dbReference>
<proteinExistence type="predicted"/>
<keyword evidence="9" id="KW-1185">Reference proteome</keyword>
<evidence type="ECO:0000256" key="6">
    <source>
        <dbReference type="SAM" id="MobiDB-lite"/>
    </source>
</evidence>
<dbReference type="PROSITE" id="PS51257">
    <property type="entry name" value="PROKAR_LIPOPROTEIN"/>
    <property type="match status" value="1"/>
</dbReference>